<dbReference type="GO" id="GO:0005768">
    <property type="term" value="C:endosome"/>
    <property type="evidence" value="ECO:0007669"/>
    <property type="project" value="UniProtKB-SubCell"/>
</dbReference>
<dbReference type="Proteomes" id="UP000504632">
    <property type="component" value="Chromosome 12"/>
</dbReference>
<evidence type="ECO:0000313" key="9">
    <source>
        <dbReference type="RefSeq" id="XP_030645423.1"/>
    </source>
</evidence>
<dbReference type="PROSITE" id="PS51180">
    <property type="entry name" value="BRO1"/>
    <property type="match status" value="1"/>
</dbReference>
<feature type="compositionally biased region" description="Pro residues" evidence="6">
    <location>
        <begin position="1223"/>
        <end position="1237"/>
    </location>
</feature>
<evidence type="ECO:0000313" key="8">
    <source>
        <dbReference type="Proteomes" id="UP000504632"/>
    </source>
</evidence>
<dbReference type="InterPro" id="IPR025304">
    <property type="entry name" value="ALIX_V_dom"/>
</dbReference>
<feature type="compositionally biased region" description="Basic and acidic residues" evidence="6">
    <location>
        <begin position="1343"/>
        <end position="1353"/>
    </location>
</feature>
<dbReference type="GO" id="GO:0043328">
    <property type="term" value="P:protein transport to vacuole involved in ubiquitin-dependent protein catabolic process via the multivesicular body sorting pathway"/>
    <property type="evidence" value="ECO:0007669"/>
    <property type="project" value="TreeGrafter"/>
</dbReference>
<dbReference type="GO" id="GO:0045022">
    <property type="term" value="P:early endosome to late endosome transport"/>
    <property type="evidence" value="ECO:0007669"/>
    <property type="project" value="TreeGrafter"/>
</dbReference>
<evidence type="ECO:0000256" key="5">
    <source>
        <dbReference type="SAM" id="Coils"/>
    </source>
</evidence>
<reference evidence="9" key="1">
    <citation type="submission" date="2025-08" db="UniProtKB">
        <authorList>
            <consortium name="RefSeq"/>
        </authorList>
    </citation>
    <scope>IDENTIFICATION</scope>
</reference>
<dbReference type="InterPro" id="IPR004328">
    <property type="entry name" value="BRO1_dom"/>
</dbReference>
<feature type="domain" description="BRO1" evidence="7">
    <location>
        <begin position="8"/>
        <end position="392"/>
    </location>
</feature>
<dbReference type="Gene3D" id="1.25.40.280">
    <property type="entry name" value="alix/aip1 like domains"/>
    <property type="match status" value="1"/>
</dbReference>
<keyword evidence="5" id="KW-0175">Coiled coil</keyword>
<dbReference type="CTD" id="560417"/>
<dbReference type="Pfam" id="PF03097">
    <property type="entry name" value="BRO1"/>
    <property type="match status" value="1"/>
</dbReference>
<evidence type="ECO:0000256" key="1">
    <source>
        <dbReference type="ARBA" id="ARBA00004177"/>
    </source>
</evidence>
<dbReference type="InParanoid" id="A0A6J2WMB6"/>
<feature type="compositionally biased region" description="Polar residues" evidence="6">
    <location>
        <begin position="1300"/>
        <end position="1310"/>
    </location>
</feature>
<organism evidence="8 9">
    <name type="scientific">Chanos chanos</name>
    <name type="common">Milkfish</name>
    <name type="synonym">Mugil chanos</name>
    <dbReference type="NCBI Taxonomy" id="29144"/>
    <lineage>
        <taxon>Eukaryota</taxon>
        <taxon>Metazoa</taxon>
        <taxon>Chordata</taxon>
        <taxon>Craniata</taxon>
        <taxon>Vertebrata</taxon>
        <taxon>Euteleostomi</taxon>
        <taxon>Actinopterygii</taxon>
        <taxon>Neopterygii</taxon>
        <taxon>Teleostei</taxon>
        <taxon>Ostariophysi</taxon>
        <taxon>Gonorynchiformes</taxon>
        <taxon>Chanidae</taxon>
        <taxon>Chanos</taxon>
    </lineage>
</organism>
<protein>
    <submittedName>
        <fullName evidence="9">Tyrosine-protein phosphatase non-receptor type 23b isoform X1</fullName>
    </submittedName>
</protein>
<evidence type="ECO:0000256" key="2">
    <source>
        <dbReference type="ARBA" id="ARBA00004496"/>
    </source>
</evidence>
<feature type="coiled-coil region" evidence="5">
    <location>
        <begin position="543"/>
        <end position="577"/>
    </location>
</feature>
<evidence type="ECO:0000256" key="4">
    <source>
        <dbReference type="ARBA" id="ARBA00022753"/>
    </source>
</evidence>
<dbReference type="RefSeq" id="XP_030645423.1">
    <property type="nucleotide sequence ID" value="XM_030789563.1"/>
</dbReference>
<dbReference type="Gene3D" id="1.20.140.50">
    <property type="entry name" value="alix/aip1 like domains"/>
    <property type="match status" value="1"/>
</dbReference>
<feature type="region of interest" description="Disordered" evidence="6">
    <location>
        <begin position="983"/>
        <end position="1036"/>
    </location>
</feature>
<dbReference type="CDD" id="cd09239">
    <property type="entry name" value="BRO1_HD-PTP_like"/>
    <property type="match status" value="1"/>
</dbReference>
<dbReference type="OrthoDB" id="10266451at2759"/>
<name>A0A6J2WMB6_CHACN</name>
<proteinExistence type="predicted"/>
<dbReference type="SMART" id="SM01041">
    <property type="entry name" value="BRO1"/>
    <property type="match status" value="1"/>
</dbReference>
<dbReference type="PANTHER" id="PTHR23030:SF30">
    <property type="entry name" value="TYROSINE-PROTEIN PHOSPHATASE NON-RECEPTOR TYPE 23"/>
    <property type="match status" value="1"/>
</dbReference>
<gene>
    <name evidence="9" type="primary">ptpn23b</name>
</gene>
<dbReference type="PANTHER" id="PTHR23030">
    <property type="entry name" value="PCD6 INTERACTING PROTEIN-RELATED"/>
    <property type="match status" value="1"/>
</dbReference>
<evidence type="ECO:0000256" key="6">
    <source>
        <dbReference type="SAM" id="MobiDB-lite"/>
    </source>
</evidence>
<dbReference type="GeneID" id="115825764"/>
<dbReference type="Pfam" id="PF13949">
    <property type="entry name" value="ALIX_LYPXL_bnd"/>
    <property type="match status" value="1"/>
</dbReference>
<evidence type="ECO:0000259" key="7">
    <source>
        <dbReference type="PROSITE" id="PS51180"/>
    </source>
</evidence>
<dbReference type="InterPro" id="IPR038499">
    <property type="entry name" value="BRO1_sf"/>
</dbReference>
<keyword evidence="8" id="KW-1185">Reference proteome</keyword>
<evidence type="ECO:0000256" key="3">
    <source>
        <dbReference type="ARBA" id="ARBA00022490"/>
    </source>
</evidence>
<feature type="compositionally biased region" description="Pro residues" evidence="6">
    <location>
        <begin position="850"/>
        <end position="864"/>
    </location>
</feature>
<feature type="compositionally biased region" description="Polar residues" evidence="6">
    <location>
        <begin position="1361"/>
        <end position="1380"/>
    </location>
</feature>
<accession>A0A6J2WMB6</accession>
<feature type="region of interest" description="Disordered" evidence="6">
    <location>
        <begin position="1213"/>
        <end position="1468"/>
    </location>
</feature>
<comment type="subcellular location">
    <subcellularLocation>
        <location evidence="2">Cytoplasm</location>
    </subcellularLocation>
    <subcellularLocation>
        <location evidence="1">Endosome</location>
    </subcellularLocation>
</comment>
<keyword evidence="3" id="KW-0963">Cytoplasm</keyword>
<feature type="compositionally biased region" description="Basic and acidic residues" evidence="6">
    <location>
        <begin position="1443"/>
        <end position="1455"/>
    </location>
</feature>
<keyword evidence="4" id="KW-0967">Endosome</keyword>
<feature type="coiled-coil region" evidence="5">
    <location>
        <begin position="485"/>
        <end position="515"/>
    </location>
</feature>
<sequence>MEAVPRMPMIWFELKEAKEFDFRPTVCQYILKNYGEDPENYSEALRRLEQLRQSVAHVSLDFEGCSTLKKYFGQLHFLQSRVPMAAGQAAAVPVTWIDLFSGKSVTHENISYEQACVLYNLGALHSYLGAMDNRTSEEGMKVSCTHFQCSAGAFSYMRDHYNHNYSPDTQHQALSVNISLMLAQAQECLWEKSLLDNRKNFLIARISAQVWDYYKECVRVLDSSECVLGKNQKEWTKLITMKMNYFSAITHLHMGKLSEEQQKFGEAVAYFQSSLDKLNEAIRLSKGQPDSVQEALRFTMDVIGGKFNSAKKDNDFIYHEPVPDRDTFSAVKGAPLVKPLHINPADPSITGPDLFSKLVPIATHEASSLYSEEKAKLLRQVMAKIDSKNQTLQQFLDSLGDAPVDDVEKFSSVPDVLLEKCAALSVRPDTVESLVQAMQALSGVYTDAGASVREVQAVLEEDEAGERSLMEVLGGVGLPPRPQALRDAQKELQRYENAHQAASQTNAELHRAMEQHIPNLRLLQGPLEQLRISLPQPQLSQDDEEALQRMKRILDKVDEMQKQRISLENQLRELVLKDDITAVLVTTERDQMKRVFEEQMKKYDQLTGYIDQNLTAQDNILRALTDANVQYAPVRKSLAHREQQWNSCVQSLIGSFEAFQDLMKKAEEGREFFKDLDRKTTSLLTRTKTLCAAREEERLALLEREIGKAPLPRPSTQKPLQAHKTPDTGSGPSSLDVVGPSVPPFPMSEHLPRDLRSLPPDVSFTDGPRHPHPTTHPGPFSAGPTHSPLSWPPGTTVFAPSQPPNPTGPFMDSRAGLVPPQASPVQPFPLNQATGIRTRPSHPSALQCQPGPPGGLPPIPPQPNPRLDYRAAPWQPAAAGAFPAVSGGYVIPPRIGQQPPGALSAGLPVSQPPGALSAGLPVSQPPGALSAGLPVSQPPGALSAGLPVSQPPGALSAGLPVSQPPGTLSAGLPVSQLPGALSAGLPVSQPPGALSAGLPVSQGPATGGRYPPPPGQQPPPFLPTSSSMQQFGPQTHSLPRQGVHTLPPGAALPGQVPGPVSQYQPPFSTQSVYPCPVYQPGVTPPMQPQPGPGSTQTQPVRATGPNLGNLLNQPQLNQPQPFQNQPRPHVGYVPPHFHVMTSHQLPLVAQTHPQVPLSHPGTYQPKGMMPSQPQIPPGILPSHANMFPQALPAQPQFPATFHPSQPVQFNAIFDPAGASSYPNPNPNPALINQPPPASQSVTQPPSGAPVTDIPIASTEVPNVAPIPQPVPPDTTPPNQTSTSGEEPLPSLLESQDSEADTTSVQPNGVSQIEKPVNGVSDSSVCQVSLRDRLDNLSLASQEEASKNKEDKSQDPPLFESNVGSLQPISRLPESTLSQSELGKGAVHQPEGENGLGEPIPSVPAASDTEDTAGRCPTASVGGDTVDGDTVDGESRGSDSTAQKSDDQQGEPKSDPLNDLDPLWTLHKT</sequence>
<feature type="region of interest" description="Disordered" evidence="6">
    <location>
        <begin position="704"/>
        <end position="822"/>
    </location>
</feature>
<dbReference type="GO" id="GO:0032456">
    <property type="term" value="P:endocytic recycling"/>
    <property type="evidence" value="ECO:0007669"/>
    <property type="project" value="TreeGrafter"/>
</dbReference>
<feature type="region of interest" description="Disordered" evidence="6">
    <location>
        <begin position="834"/>
        <end position="866"/>
    </location>
</feature>
<feature type="compositionally biased region" description="Pro residues" evidence="6">
    <location>
        <begin position="1264"/>
        <end position="1275"/>
    </location>
</feature>
<feature type="compositionally biased region" description="Polar residues" evidence="6">
    <location>
        <begin position="1023"/>
        <end position="1036"/>
    </location>
</feature>
<dbReference type="CDD" id="cd09234">
    <property type="entry name" value="V_HD-PTP_like"/>
    <property type="match status" value="1"/>
</dbReference>
<dbReference type="Gene3D" id="1.20.120.560">
    <property type="entry name" value="alix/aip1 in complex with the ypdl late domain"/>
    <property type="match status" value="1"/>
</dbReference>
<feature type="compositionally biased region" description="Pro residues" evidence="6">
    <location>
        <begin position="1010"/>
        <end position="1022"/>
    </location>
</feature>